<dbReference type="InterPro" id="IPR009218">
    <property type="entry name" value="HD_phosphohydro"/>
</dbReference>
<dbReference type="AlphaFoldDB" id="A0A1Q9LD79"/>
<evidence type="ECO:0000313" key="1">
    <source>
        <dbReference type="EMBL" id="OLR89990.1"/>
    </source>
</evidence>
<dbReference type="SUPFAM" id="SSF109604">
    <property type="entry name" value="HD-domain/PDEase-like"/>
    <property type="match status" value="1"/>
</dbReference>
<keyword evidence="2" id="KW-1185">Reference proteome</keyword>
<dbReference type="OrthoDB" id="9808993at2"/>
<comment type="caution">
    <text evidence="1">The sequence shown here is derived from an EMBL/GenBank/DDBJ whole genome shotgun (WGS) entry which is preliminary data.</text>
</comment>
<dbReference type="GO" id="GO:0016787">
    <property type="term" value="F:hydrolase activity"/>
    <property type="evidence" value="ECO:0007669"/>
    <property type="project" value="UniProtKB-KW"/>
</dbReference>
<dbReference type="RefSeq" id="WP_075978198.1">
    <property type="nucleotide sequence ID" value="NZ_MKQR01000028.1"/>
</dbReference>
<keyword evidence="1" id="KW-0378">Hydrolase</keyword>
<organism evidence="1 2">
    <name type="scientific">Actinokineospora bangkokensis</name>
    <dbReference type="NCBI Taxonomy" id="1193682"/>
    <lineage>
        <taxon>Bacteria</taxon>
        <taxon>Bacillati</taxon>
        <taxon>Actinomycetota</taxon>
        <taxon>Actinomycetes</taxon>
        <taxon>Pseudonocardiales</taxon>
        <taxon>Pseudonocardiaceae</taxon>
        <taxon>Actinokineospora</taxon>
    </lineage>
</organism>
<sequence length="197" mass="22014">MPHEVWARAGLPTDLLTALLARWSEPHRRYHTPHHLDHVLRAVDTLAHHATTPDLVRLAACYHDAVYQGRPDDEEASARLAEADLTPHLPAPDVAEVTRLIRLTNGHHVAQDDPNGAVLCDADLRILSSPPSTYTEYTHAVRAEYAYVPDDQFRVGRARVLESLLALPSLYRTPEARADWEPRARHNLTTELAALSA</sequence>
<dbReference type="Gene3D" id="1.10.3210.10">
    <property type="entry name" value="Hypothetical protein af1432"/>
    <property type="match status" value="1"/>
</dbReference>
<proteinExistence type="predicted"/>
<dbReference type="PANTHER" id="PTHR21174:SF0">
    <property type="entry name" value="HD PHOSPHOHYDROLASE FAMILY PROTEIN-RELATED"/>
    <property type="match status" value="1"/>
</dbReference>
<name>A0A1Q9LD79_9PSEU</name>
<accession>A0A1Q9LD79</accession>
<dbReference type="STRING" id="1193682.BJP25_03140"/>
<evidence type="ECO:0000313" key="2">
    <source>
        <dbReference type="Proteomes" id="UP000186040"/>
    </source>
</evidence>
<dbReference type="PANTHER" id="PTHR21174">
    <property type="match status" value="1"/>
</dbReference>
<dbReference type="EMBL" id="MKQR01000028">
    <property type="protein sequence ID" value="OLR89990.1"/>
    <property type="molecule type" value="Genomic_DNA"/>
</dbReference>
<dbReference type="PIRSF" id="PIRSF035170">
    <property type="entry name" value="HD_phosphohydro"/>
    <property type="match status" value="1"/>
</dbReference>
<dbReference type="Proteomes" id="UP000186040">
    <property type="component" value="Unassembled WGS sequence"/>
</dbReference>
<reference evidence="1 2" key="1">
    <citation type="submission" date="2016-10" db="EMBL/GenBank/DDBJ databases">
        <title>The Draft Genome Sequence of Actinokineospora bangkokensis 44EHWT reveals the biosynthetic pathway of antifungal compounds Thailandins with unusual extender unit butylmalonyl-CoA.</title>
        <authorList>
            <person name="Greule A."/>
            <person name="Intra B."/>
            <person name="Flemming S."/>
            <person name="Rommel M.G."/>
            <person name="Panbangred W."/>
            <person name="Bechthold A."/>
        </authorList>
    </citation>
    <scope>NUCLEOTIDE SEQUENCE [LARGE SCALE GENOMIC DNA]</scope>
    <source>
        <strain evidence="1 2">44EHW</strain>
    </source>
</reference>
<gene>
    <name evidence="1" type="ORF">BJP25_03140</name>
</gene>
<protein>
    <submittedName>
        <fullName evidence="1">Metal-dependent phosphohydrolase</fullName>
    </submittedName>
</protein>